<keyword evidence="2" id="KW-1185">Reference proteome</keyword>
<reference evidence="1 2" key="1">
    <citation type="submission" date="2024-05" db="EMBL/GenBank/DDBJ databases">
        <title>Genome sequencing and assembly of Indian major carp, Cirrhinus mrigala (Hamilton, 1822).</title>
        <authorList>
            <person name="Mohindra V."/>
            <person name="Chowdhury L.M."/>
            <person name="Lal K."/>
            <person name="Jena J.K."/>
        </authorList>
    </citation>
    <scope>NUCLEOTIDE SEQUENCE [LARGE SCALE GENOMIC DNA]</scope>
    <source>
        <strain evidence="1">CM1030</strain>
        <tissue evidence="1">Blood</tissue>
    </source>
</reference>
<evidence type="ECO:0000313" key="2">
    <source>
        <dbReference type="Proteomes" id="UP001529510"/>
    </source>
</evidence>
<dbReference type="Proteomes" id="UP001529510">
    <property type="component" value="Unassembled WGS sequence"/>
</dbReference>
<feature type="non-terminal residue" evidence="1">
    <location>
        <position position="106"/>
    </location>
</feature>
<name>A0ABD0MQN0_CIRMR</name>
<sequence>CRSKEKQRSSERSKFVEFGNSNSGHKLTPNCQNLLQQLQNRLVSDSSPACSRLQNLHLQGSSVCVFIIHQCFMFKIVKLLSSHCSVAQVKSGQYQFLKTSLQRLLA</sequence>
<evidence type="ECO:0000313" key="1">
    <source>
        <dbReference type="EMBL" id="KAL0150891.1"/>
    </source>
</evidence>
<dbReference type="AlphaFoldDB" id="A0ABD0MQN0"/>
<proteinExistence type="predicted"/>
<organism evidence="1 2">
    <name type="scientific">Cirrhinus mrigala</name>
    <name type="common">Mrigala</name>
    <dbReference type="NCBI Taxonomy" id="683832"/>
    <lineage>
        <taxon>Eukaryota</taxon>
        <taxon>Metazoa</taxon>
        <taxon>Chordata</taxon>
        <taxon>Craniata</taxon>
        <taxon>Vertebrata</taxon>
        <taxon>Euteleostomi</taxon>
        <taxon>Actinopterygii</taxon>
        <taxon>Neopterygii</taxon>
        <taxon>Teleostei</taxon>
        <taxon>Ostariophysi</taxon>
        <taxon>Cypriniformes</taxon>
        <taxon>Cyprinidae</taxon>
        <taxon>Labeoninae</taxon>
        <taxon>Labeonini</taxon>
        <taxon>Cirrhinus</taxon>
    </lineage>
</organism>
<accession>A0ABD0MQN0</accession>
<gene>
    <name evidence="1" type="ORF">M9458_053810</name>
</gene>
<comment type="caution">
    <text evidence="1">The sequence shown here is derived from an EMBL/GenBank/DDBJ whole genome shotgun (WGS) entry which is preliminary data.</text>
</comment>
<dbReference type="EMBL" id="JAMKFB020000267">
    <property type="protein sequence ID" value="KAL0150891.1"/>
    <property type="molecule type" value="Genomic_DNA"/>
</dbReference>
<feature type="non-terminal residue" evidence="1">
    <location>
        <position position="1"/>
    </location>
</feature>
<protein>
    <submittedName>
        <fullName evidence="1">Uncharacterized protein</fullName>
    </submittedName>
</protein>